<dbReference type="AlphaFoldDB" id="A0A1F7I6Q0"/>
<feature type="transmembrane region" description="Helical" evidence="1">
    <location>
        <begin position="79"/>
        <end position="98"/>
    </location>
</feature>
<evidence type="ECO:0000256" key="1">
    <source>
        <dbReference type="SAM" id="Phobius"/>
    </source>
</evidence>
<sequence length="148" mass="16157">MKKEIIAGILGSLGLLLFYFIVMSVSSGSWASTISQFQDLWYWMILLSAGFGIQIGLYVKLKVKSEKLKVTNSGKAMAATSGTTSGVSMIACCAHHLSEVLPIIGLSGAAVFLTRYQTPLIVLGIIMNGFGIFYMLRQIQKVKSYHIK</sequence>
<comment type="caution">
    <text evidence="2">The sequence shown here is derived from an EMBL/GenBank/DDBJ whole genome shotgun (WGS) entry which is preliminary data.</text>
</comment>
<evidence type="ECO:0000313" key="3">
    <source>
        <dbReference type="Proteomes" id="UP000179270"/>
    </source>
</evidence>
<keyword evidence="1" id="KW-0472">Membrane</keyword>
<dbReference type="STRING" id="1802055.A3A74_08220"/>
<protein>
    <submittedName>
        <fullName evidence="2">Uncharacterized protein</fullName>
    </submittedName>
</protein>
<gene>
    <name evidence="2" type="ORF">A3A74_08220</name>
</gene>
<accession>A0A1F7I6Q0</accession>
<reference evidence="2 3" key="1">
    <citation type="journal article" date="2016" name="Nat. Commun.">
        <title>Thousands of microbial genomes shed light on interconnected biogeochemical processes in an aquifer system.</title>
        <authorList>
            <person name="Anantharaman K."/>
            <person name="Brown C.T."/>
            <person name="Hug L.A."/>
            <person name="Sharon I."/>
            <person name="Castelle C.J."/>
            <person name="Probst A.J."/>
            <person name="Thomas B.C."/>
            <person name="Singh A."/>
            <person name="Wilkins M.J."/>
            <person name="Karaoz U."/>
            <person name="Brodie E.L."/>
            <person name="Williams K.H."/>
            <person name="Hubbard S.S."/>
            <person name="Banfield J.F."/>
        </authorList>
    </citation>
    <scope>NUCLEOTIDE SEQUENCE [LARGE SCALE GENOMIC DNA]</scope>
</reference>
<keyword evidence="1" id="KW-1133">Transmembrane helix</keyword>
<feature type="transmembrane region" description="Helical" evidence="1">
    <location>
        <begin position="118"/>
        <end position="136"/>
    </location>
</feature>
<feature type="transmembrane region" description="Helical" evidence="1">
    <location>
        <begin position="41"/>
        <end position="59"/>
    </location>
</feature>
<keyword evidence="1" id="KW-0812">Transmembrane</keyword>
<name>A0A1F7I6Q0_9BACT</name>
<dbReference type="Proteomes" id="UP000179270">
    <property type="component" value="Unassembled WGS sequence"/>
</dbReference>
<organism evidence="2 3">
    <name type="scientific">Candidatus Roizmanbacteria bacterium RIFCSPLOWO2_01_FULL_35_13</name>
    <dbReference type="NCBI Taxonomy" id="1802055"/>
    <lineage>
        <taxon>Bacteria</taxon>
        <taxon>Candidatus Roizmaniibacteriota</taxon>
    </lineage>
</organism>
<evidence type="ECO:0000313" key="2">
    <source>
        <dbReference type="EMBL" id="OGK39046.1"/>
    </source>
</evidence>
<proteinExistence type="predicted"/>
<dbReference type="EMBL" id="MGAF01000059">
    <property type="protein sequence ID" value="OGK39046.1"/>
    <property type="molecule type" value="Genomic_DNA"/>
</dbReference>